<feature type="compositionally biased region" description="Low complexity" evidence="4">
    <location>
        <begin position="480"/>
        <end position="500"/>
    </location>
</feature>
<evidence type="ECO:0000256" key="6">
    <source>
        <dbReference type="SAM" id="SignalP"/>
    </source>
</evidence>
<reference evidence="8" key="1">
    <citation type="submission" date="2025-08" db="UniProtKB">
        <authorList>
            <consortium name="RefSeq"/>
        </authorList>
    </citation>
    <scope>IDENTIFICATION</scope>
    <source>
        <tissue evidence="8">Gonad</tissue>
    </source>
</reference>
<evidence type="ECO:0000313" key="7">
    <source>
        <dbReference type="Proteomes" id="UP000515135"/>
    </source>
</evidence>
<evidence type="ECO:0000256" key="3">
    <source>
        <dbReference type="ARBA" id="ARBA00022737"/>
    </source>
</evidence>
<dbReference type="PANTHER" id="PTHR24366:SF161">
    <property type="entry name" value="TIR DOMAIN-CONTAINING PROTEIN"/>
    <property type="match status" value="1"/>
</dbReference>
<dbReference type="RefSeq" id="XP_019614117.1">
    <property type="nucleotide sequence ID" value="XM_019758558.1"/>
</dbReference>
<accession>A0A6P4Y5Y8</accession>
<feature type="compositionally biased region" description="Polar residues" evidence="4">
    <location>
        <begin position="608"/>
        <end position="622"/>
    </location>
</feature>
<dbReference type="AlphaFoldDB" id="A0A6P4Y5Y8"/>
<dbReference type="SUPFAM" id="SSF52058">
    <property type="entry name" value="L domain-like"/>
    <property type="match status" value="1"/>
</dbReference>
<evidence type="ECO:0000256" key="2">
    <source>
        <dbReference type="ARBA" id="ARBA00022729"/>
    </source>
</evidence>
<keyword evidence="5" id="KW-0812">Transmembrane</keyword>
<dbReference type="GeneID" id="109462061"/>
<dbReference type="PANTHER" id="PTHR24366">
    <property type="entry name" value="IG(IMMUNOGLOBULIN) AND LRR(LEUCINE RICH REPEAT) DOMAINS"/>
    <property type="match status" value="1"/>
</dbReference>
<sequence length="632" mass="69869">MWFRGAAVVTLSCFLSALLYSATEANSCFPQCRERRWSSCVPDTLLPRRANAGDIWGRSEKSGTTCILCNKRSSSSWVPPGNTTCFQRKVNDSVAIAVRGHPFGRLSARKLAFVEARTTALALMDNNITSLEPRVLARLSFLQLLHLDCNRLSVIQTGWFSGLDELEDLTLTNNRIRTVAPGSFRELRRLKTLYLEKNLLHTVRPGWFAGLANLWDLHLGQNRLESISLTAFRSLGQLVRLDLQGNLLSSLDGRVLSELDRLETAKIEGDRLATLDGWAVQTVRWGLTLYHPTYPLTEHFRTQYVSVSVQGCLICFHRDETRRVFHLGWMVGAPDVPYCVADSACRCTALDRALTKTAVRLPVVLVVSKHGRWRKLTTEGRSIYMRASATNSGIRLQLKNELSFTLAGLDEVDNAQEASVVVISRTGHGNGSPQLPTMYVLVPNAETTTLTAPHTVSTEPNASYSTHHDVASTFRASPNSTQQSFKTSQTRTQQTTTATTIRQPNDDGTVSLGVLIVIVLALIVTPSLLYLMVMKFRKGVRCNAEQHPRHVQNSAADCVGPGTWPVSVQHHAVQQTDDGASSTDQASASGQIEYRVYWGISNSGQPTVSVTRLSHDSPQVTHDNPRVTHDSP</sequence>
<dbReference type="Proteomes" id="UP000515135">
    <property type="component" value="Unplaced"/>
</dbReference>
<feature type="compositionally biased region" description="Basic and acidic residues" evidence="4">
    <location>
        <begin position="623"/>
        <end position="632"/>
    </location>
</feature>
<dbReference type="Pfam" id="PF13855">
    <property type="entry name" value="LRR_8"/>
    <property type="match status" value="1"/>
</dbReference>
<proteinExistence type="predicted"/>
<keyword evidence="7" id="KW-1185">Reference proteome</keyword>
<gene>
    <name evidence="8" type="primary">LOC109462061</name>
</gene>
<dbReference type="KEGG" id="bbel:109462061"/>
<feature type="signal peptide" evidence="6">
    <location>
        <begin position="1"/>
        <end position="25"/>
    </location>
</feature>
<dbReference type="SMART" id="SM00369">
    <property type="entry name" value="LRR_TYP"/>
    <property type="match status" value="5"/>
</dbReference>
<dbReference type="Gene3D" id="3.80.10.10">
    <property type="entry name" value="Ribonuclease Inhibitor"/>
    <property type="match status" value="1"/>
</dbReference>
<evidence type="ECO:0000256" key="4">
    <source>
        <dbReference type="SAM" id="MobiDB-lite"/>
    </source>
</evidence>
<evidence type="ECO:0000256" key="5">
    <source>
        <dbReference type="SAM" id="Phobius"/>
    </source>
</evidence>
<dbReference type="OrthoDB" id="2013775at2759"/>
<evidence type="ECO:0000313" key="8">
    <source>
        <dbReference type="RefSeq" id="XP_019614117.1"/>
    </source>
</evidence>
<keyword evidence="1" id="KW-0433">Leucine-rich repeat</keyword>
<feature type="region of interest" description="Disordered" evidence="4">
    <location>
        <begin position="476"/>
        <end position="502"/>
    </location>
</feature>
<evidence type="ECO:0000256" key="1">
    <source>
        <dbReference type="ARBA" id="ARBA00022614"/>
    </source>
</evidence>
<feature type="region of interest" description="Disordered" evidence="4">
    <location>
        <begin position="608"/>
        <end position="632"/>
    </location>
</feature>
<keyword evidence="5" id="KW-0472">Membrane</keyword>
<feature type="transmembrane region" description="Helical" evidence="5">
    <location>
        <begin position="510"/>
        <end position="531"/>
    </location>
</feature>
<keyword evidence="5" id="KW-1133">Transmembrane helix</keyword>
<feature type="chain" id="PRO_5028025795" evidence="6">
    <location>
        <begin position="26"/>
        <end position="632"/>
    </location>
</feature>
<keyword evidence="2 6" id="KW-0732">Signal</keyword>
<name>A0A6P4Y5Y8_BRABE</name>
<organism evidence="7 8">
    <name type="scientific">Branchiostoma belcheri</name>
    <name type="common">Amphioxus</name>
    <dbReference type="NCBI Taxonomy" id="7741"/>
    <lineage>
        <taxon>Eukaryota</taxon>
        <taxon>Metazoa</taxon>
        <taxon>Chordata</taxon>
        <taxon>Cephalochordata</taxon>
        <taxon>Leptocardii</taxon>
        <taxon>Amphioxiformes</taxon>
        <taxon>Branchiostomatidae</taxon>
        <taxon>Branchiostoma</taxon>
    </lineage>
</organism>
<dbReference type="InterPro" id="IPR032675">
    <property type="entry name" value="LRR_dom_sf"/>
</dbReference>
<dbReference type="InterPro" id="IPR001611">
    <property type="entry name" value="Leu-rich_rpt"/>
</dbReference>
<dbReference type="InterPro" id="IPR003591">
    <property type="entry name" value="Leu-rich_rpt_typical-subtyp"/>
</dbReference>
<keyword evidence="3" id="KW-0677">Repeat</keyword>
<protein>
    <submittedName>
        <fullName evidence="8">Uncharacterized protein LOC109462061</fullName>
    </submittedName>
</protein>